<dbReference type="Pfam" id="PF03100">
    <property type="entry name" value="CcmE"/>
    <property type="match status" value="1"/>
</dbReference>
<sequence length="184" mass="19722">MCTRSVEELLKDKAPQDSSEHPQKRNFTINKFMIGGALIVVAGIILAITSLRGNAQYYLTIDELLAGPVTEGQAVRISGVVLGDTIQYDSTSDTLTFVVASIPSDNATIEKMGGLAEALHKAAIDPDAKRLSVIYHGSRPDLLKDEAQAIMTGSLDADGKFVASELLLKCPTRYEDSIPAQTGK</sequence>
<dbReference type="GO" id="GO:0020037">
    <property type="term" value="F:heme binding"/>
    <property type="evidence" value="ECO:0007669"/>
    <property type="project" value="InterPro"/>
</dbReference>
<dbReference type="InterPro" id="IPR012340">
    <property type="entry name" value="NA-bd_OB-fold"/>
</dbReference>
<protein>
    <submittedName>
        <fullName evidence="5">Cytochrome c-type biogenesis protein CcmE</fullName>
    </submittedName>
</protein>
<dbReference type="AlphaFoldDB" id="A0A645C2E1"/>
<keyword evidence="4" id="KW-0812">Transmembrane</keyword>
<dbReference type="GO" id="GO:0005886">
    <property type="term" value="C:plasma membrane"/>
    <property type="evidence" value="ECO:0007669"/>
    <property type="project" value="InterPro"/>
</dbReference>
<name>A0A645C2E1_9ZZZZ</name>
<proteinExistence type="predicted"/>
<evidence type="ECO:0000256" key="1">
    <source>
        <dbReference type="ARBA" id="ARBA00004370"/>
    </source>
</evidence>
<dbReference type="InterPro" id="IPR004329">
    <property type="entry name" value="CcmE"/>
</dbReference>
<dbReference type="SUPFAM" id="SSF82093">
    <property type="entry name" value="Heme chaperone CcmE"/>
    <property type="match status" value="2"/>
</dbReference>
<feature type="region of interest" description="Disordered" evidence="3">
    <location>
        <begin position="1"/>
        <end position="22"/>
    </location>
</feature>
<gene>
    <name evidence="5" type="primary">ccmE_4</name>
    <name evidence="5" type="ORF">SDC9_118074</name>
</gene>
<dbReference type="Gene3D" id="2.40.50.140">
    <property type="entry name" value="Nucleic acid-binding proteins"/>
    <property type="match status" value="1"/>
</dbReference>
<feature type="transmembrane region" description="Helical" evidence="4">
    <location>
        <begin position="32"/>
        <end position="51"/>
    </location>
</feature>
<comment type="subcellular location">
    <subcellularLocation>
        <location evidence="1">Membrane</location>
    </subcellularLocation>
</comment>
<accession>A0A645C2E1</accession>
<keyword evidence="2 4" id="KW-0472">Membrane</keyword>
<dbReference type="GO" id="GO:0017004">
    <property type="term" value="P:cytochrome complex assembly"/>
    <property type="evidence" value="ECO:0007669"/>
    <property type="project" value="InterPro"/>
</dbReference>
<evidence type="ECO:0000256" key="4">
    <source>
        <dbReference type="SAM" id="Phobius"/>
    </source>
</evidence>
<keyword evidence="4" id="KW-1133">Transmembrane helix</keyword>
<dbReference type="GO" id="GO:0017003">
    <property type="term" value="P:protein-heme linkage"/>
    <property type="evidence" value="ECO:0007669"/>
    <property type="project" value="InterPro"/>
</dbReference>
<evidence type="ECO:0000256" key="3">
    <source>
        <dbReference type="SAM" id="MobiDB-lite"/>
    </source>
</evidence>
<dbReference type="InterPro" id="IPR036127">
    <property type="entry name" value="CcmE-like_sf"/>
</dbReference>
<organism evidence="5">
    <name type="scientific">bioreactor metagenome</name>
    <dbReference type="NCBI Taxonomy" id="1076179"/>
    <lineage>
        <taxon>unclassified sequences</taxon>
        <taxon>metagenomes</taxon>
        <taxon>ecological metagenomes</taxon>
    </lineage>
</organism>
<comment type="caution">
    <text evidence="5">The sequence shown here is derived from an EMBL/GenBank/DDBJ whole genome shotgun (WGS) entry which is preliminary data.</text>
</comment>
<reference evidence="5" key="1">
    <citation type="submission" date="2019-08" db="EMBL/GenBank/DDBJ databases">
        <authorList>
            <person name="Kucharzyk K."/>
            <person name="Murdoch R.W."/>
            <person name="Higgins S."/>
            <person name="Loffler F."/>
        </authorList>
    </citation>
    <scope>NUCLEOTIDE SEQUENCE</scope>
</reference>
<evidence type="ECO:0000313" key="5">
    <source>
        <dbReference type="EMBL" id="MPM71111.1"/>
    </source>
</evidence>
<dbReference type="EMBL" id="VSSQ01023907">
    <property type="protein sequence ID" value="MPM71111.1"/>
    <property type="molecule type" value="Genomic_DNA"/>
</dbReference>
<evidence type="ECO:0000256" key="2">
    <source>
        <dbReference type="ARBA" id="ARBA00023136"/>
    </source>
</evidence>